<dbReference type="OrthoDB" id="5981550at2759"/>
<protein>
    <submittedName>
        <fullName evidence="3">Uncharacterized protein</fullName>
    </submittedName>
</protein>
<dbReference type="PANTHER" id="PTHR22870:SF451">
    <property type="entry name" value="MJK13.9 PROTEIN"/>
    <property type="match status" value="1"/>
</dbReference>
<dbReference type="InterPro" id="IPR009091">
    <property type="entry name" value="RCC1/BLIP-II"/>
</dbReference>
<evidence type="ECO:0000256" key="2">
    <source>
        <dbReference type="PROSITE-ProRule" id="PRU00235"/>
    </source>
</evidence>
<gene>
    <name evidence="3" type="ORF">ANE_LOCUS10832</name>
</gene>
<name>A0A565BHQ8_9BRAS</name>
<dbReference type="PRINTS" id="PR00633">
    <property type="entry name" value="RCCNDNSATION"/>
</dbReference>
<evidence type="ECO:0000256" key="1">
    <source>
        <dbReference type="ARBA" id="ARBA00022737"/>
    </source>
</evidence>
<evidence type="ECO:0000313" key="3">
    <source>
        <dbReference type="EMBL" id="VVB00388.1"/>
    </source>
</evidence>
<dbReference type="Gene3D" id="2.130.10.30">
    <property type="entry name" value="Regulator of chromosome condensation 1/beta-lactamase-inhibitor protein II"/>
    <property type="match status" value="1"/>
</dbReference>
<proteinExistence type="predicted"/>
<feature type="repeat" description="RCC1" evidence="2">
    <location>
        <begin position="287"/>
        <end position="340"/>
    </location>
</feature>
<keyword evidence="4" id="KW-1185">Reference proteome</keyword>
<keyword evidence="1" id="KW-0677">Repeat</keyword>
<dbReference type="PANTHER" id="PTHR22870">
    <property type="entry name" value="REGULATOR OF CHROMOSOME CONDENSATION"/>
    <property type="match status" value="1"/>
</dbReference>
<dbReference type="InterPro" id="IPR051210">
    <property type="entry name" value="Ub_ligase/GEF_domain"/>
</dbReference>
<dbReference type="SUPFAM" id="SSF50985">
    <property type="entry name" value="RCC1/BLIP-II"/>
    <property type="match status" value="1"/>
</dbReference>
<dbReference type="AlphaFoldDB" id="A0A565BHQ8"/>
<comment type="caution">
    <text evidence="3">The sequence shown here is derived from an EMBL/GenBank/DDBJ whole genome shotgun (WGS) entry which is preliminary data.</text>
</comment>
<reference evidence="3" key="1">
    <citation type="submission" date="2019-07" db="EMBL/GenBank/DDBJ databases">
        <authorList>
            <person name="Dittberner H."/>
        </authorList>
    </citation>
    <scope>NUCLEOTIDE SEQUENCE [LARGE SCALE GENOMIC DNA]</scope>
</reference>
<dbReference type="Pfam" id="PF00415">
    <property type="entry name" value="RCC1"/>
    <property type="match status" value="2"/>
</dbReference>
<dbReference type="Proteomes" id="UP000489600">
    <property type="component" value="Unassembled WGS sequence"/>
</dbReference>
<evidence type="ECO:0000313" key="4">
    <source>
        <dbReference type="Proteomes" id="UP000489600"/>
    </source>
</evidence>
<accession>A0A565BHQ8</accession>
<feature type="repeat" description="RCC1" evidence="2">
    <location>
        <begin position="234"/>
        <end position="286"/>
    </location>
</feature>
<dbReference type="EMBL" id="CABITT030000004">
    <property type="protein sequence ID" value="VVB00388.1"/>
    <property type="molecule type" value="Genomic_DNA"/>
</dbReference>
<dbReference type="PROSITE" id="PS50012">
    <property type="entry name" value="RCC1_3"/>
    <property type="match status" value="2"/>
</dbReference>
<organism evidence="3 4">
    <name type="scientific">Arabis nemorensis</name>
    <dbReference type="NCBI Taxonomy" id="586526"/>
    <lineage>
        <taxon>Eukaryota</taxon>
        <taxon>Viridiplantae</taxon>
        <taxon>Streptophyta</taxon>
        <taxon>Embryophyta</taxon>
        <taxon>Tracheophyta</taxon>
        <taxon>Spermatophyta</taxon>
        <taxon>Magnoliopsida</taxon>
        <taxon>eudicotyledons</taxon>
        <taxon>Gunneridae</taxon>
        <taxon>Pentapetalae</taxon>
        <taxon>rosids</taxon>
        <taxon>malvids</taxon>
        <taxon>Brassicales</taxon>
        <taxon>Brassicaceae</taxon>
        <taxon>Arabideae</taxon>
        <taxon>Arabis</taxon>
    </lineage>
</organism>
<dbReference type="InterPro" id="IPR000408">
    <property type="entry name" value="Reg_chr_condens"/>
</dbReference>
<sequence>MSETPISFTNLPHELILEILISNRLNAIDLVNIELTSKVFGWGLYPPDFKSVADHAASRLCSMHPIFMGLSLNNQKRLVTRCNSNWKRVLRFLQSIVKSSKDNMQMKKTGRERKIVTNIRNRHVDYSCCSSMFGDLAQWPEARLRCVKLSRSERWRDFSFAAQVIQVSASENNAAFVMRSGEVLTCGKNYLFGCGHLETDLPIDSHKLVEALETIPCKQVATGLYSTVFLTREGHVYTVGGNTHGQLGHGDTMNRQEPTIVEQLKNIGPVVQISAGPQHVLALTEDGSVYSFGDGYDLCLGHGDSQDKLLPTAIQAFKTKGVHILRVCAGDRHVFACDSNGDVYTWGRGSKEDKPIPEVLVSLKNHLAIQVCATKMDTFVEVEGGLVYSFHELRSLYPNEMD</sequence>